<name>A0ABM1DXP0_PRICU</name>
<evidence type="ECO:0000259" key="3">
    <source>
        <dbReference type="PROSITE" id="PS50081"/>
    </source>
</evidence>
<dbReference type="PROSITE" id="PS50011">
    <property type="entry name" value="PROTEIN_KINASE_DOM"/>
    <property type="match status" value="1"/>
</dbReference>
<feature type="region of interest" description="Disordered" evidence="1">
    <location>
        <begin position="540"/>
        <end position="565"/>
    </location>
</feature>
<dbReference type="RefSeq" id="XP_014664711.1">
    <property type="nucleotide sequence ID" value="XM_014809225.1"/>
</dbReference>
<dbReference type="PROSITE" id="PS50081">
    <property type="entry name" value="ZF_DAG_PE_2"/>
    <property type="match status" value="1"/>
</dbReference>
<dbReference type="PANTHER" id="PTHR44329:SF253">
    <property type="entry name" value="KINASE SUPPRESSOR OF RAS 2"/>
    <property type="match status" value="1"/>
</dbReference>
<proteinExistence type="predicted"/>
<dbReference type="InterPro" id="IPR001245">
    <property type="entry name" value="Ser-Thr/Tyr_kinase_cat_dom"/>
</dbReference>
<evidence type="ECO:0000313" key="4">
    <source>
        <dbReference type="Proteomes" id="UP000695022"/>
    </source>
</evidence>
<dbReference type="Gene3D" id="3.30.200.20">
    <property type="entry name" value="Phosphorylase Kinase, domain 1"/>
    <property type="match status" value="1"/>
</dbReference>
<dbReference type="Proteomes" id="UP000695022">
    <property type="component" value="Unplaced"/>
</dbReference>
<evidence type="ECO:0000313" key="5">
    <source>
        <dbReference type="RefSeq" id="XP_014664711.1"/>
    </source>
</evidence>
<sequence length="565" mass="63602">MTVTRFLPTTAYAAVDGKASDHQGYPIAVTCSMTKSVTRPGRCGHCQQPLLFVGLCCKYCSFRCHVKCGDSYPGKCIFRICSLSKLTKNAGKEVVEMLQTHEVNRNKLPSIYSRSVSVPAQVARPATCSKKEHGSYCRLRRWLALRKEKKSVADDEATRCPEQHDVISLEACATEEKTAAAGMTTQLQVLNQHANLVQTCSCPSPKIRKPAATPPNVLCSTWPPAGRKQYRHAIFDDDEYDETFASLLGSTLQSNAHATLDNEQDSLAEWHIPYGSLEIRDIVRQSQRGTTYRGRWHGDVMVHAFQSSSQLDVDRFWEEVKVLSMIRHENVALFMGACVEPPNLTIVTSMRKGDSLYRHVHLDADRLPLHSKITIARQIAQGMSYLHSRGIVLKRLSSKNIYLEPKVKLCVVDCAMMEKTIERANYGSLPQGHITYFSPEIMCSLKVEPPHVTSSGPYTMASDVYAFGTVLYELMHGEYPFRGSSPHCIVWQVCHARRQAVSDLKTTPQIKQLIEHCWTTMQHRPNFKSILRKLQHGVPAGMHRRHSTSQPEGLHRAGLWNHSYP</sequence>
<dbReference type="InterPro" id="IPR051681">
    <property type="entry name" value="Ser/Thr_Kinases-Pseudokinases"/>
</dbReference>
<accession>A0ABM1DXP0</accession>
<dbReference type="SUPFAM" id="SSF56112">
    <property type="entry name" value="Protein kinase-like (PK-like)"/>
    <property type="match status" value="1"/>
</dbReference>
<feature type="domain" description="Phorbol-ester/DAG-type" evidence="3">
    <location>
        <begin position="21"/>
        <end position="76"/>
    </location>
</feature>
<organism evidence="4 5">
    <name type="scientific">Priapulus caudatus</name>
    <name type="common">Priapulid worm</name>
    <dbReference type="NCBI Taxonomy" id="37621"/>
    <lineage>
        <taxon>Eukaryota</taxon>
        <taxon>Metazoa</taxon>
        <taxon>Ecdysozoa</taxon>
        <taxon>Scalidophora</taxon>
        <taxon>Priapulida</taxon>
        <taxon>Priapulimorpha</taxon>
        <taxon>Priapulimorphida</taxon>
        <taxon>Priapulidae</taxon>
        <taxon>Priapulus</taxon>
    </lineage>
</organism>
<dbReference type="InterPro" id="IPR002219">
    <property type="entry name" value="PKC_DAG/PE"/>
</dbReference>
<dbReference type="InterPro" id="IPR000719">
    <property type="entry name" value="Prot_kinase_dom"/>
</dbReference>
<feature type="domain" description="Protein kinase" evidence="2">
    <location>
        <begin position="277"/>
        <end position="539"/>
    </location>
</feature>
<keyword evidence="4" id="KW-1185">Reference proteome</keyword>
<gene>
    <name evidence="5" type="primary">LOC106807024</name>
</gene>
<dbReference type="Pfam" id="PF07714">
    <property type="entry name" value="PK_Tyr_Ser-Thr"/>
    <property type="match status" value="1"/>
</dbReference>
<dbReference type="CDD" id="cd00029">
    <property type="entry name" value="C1"/>
    <property type="match status" value="1"/>
</dbReference>
<reference evidence="5" key="1">
    <citation type="submission" date="2025-08" db="UniProtKB">
        <authorList>
            <consortium name="RefSeq"/>
        </authorList>
    </citation>
    <scope>IDENTIFICATION</scope>
</reference>
<evidence type="ECO:0000259" key="2">
    <source>
        <dbReference type="PROSITE" id="PS50011"/>
    </source>
</evidence>
<dbReference type="PANTHER" id="PTHR44329">
    <property type="entry name" value="SERINE/THREONINE-PROTEIN KINASE TNNI3K-RELATED"/>
    <property type="match status" value="1"/>
</dbReference>
<dbReference type="InterPro" id="IPR011009">
    <property type="entry name" value="Kinase-like_dom_sf"/>
</dbReference>
<dbReference type="GeneID" id="106807024"/>
<dbReference type="Gene3D" id="3.30.60.20">
    <property type="match status" value="1"/>
</dbReference>
<dbReference type="Gene3D" id="1.10.510.10">
    <property type="entry name" value="Transferase(Phosphotransferase) domain 1"/>
    <property type="match status" value="1"/>
</dbReference>
<evidence type="ECO:0000256" key="1">
    <source>
        <dbReference type="SAM" id="MobiDB-lite"/>
    </source>
</evidence>
<protein>
    <submittedName>
        <fullName evidence="5">Kinase suppressor of Ras 1-like isoform X1</fullName>
    </submittedName>
</protein>